<protein>
    <recommendedName>
        <fullName evidence="14">Sugar transporter SWEET</fullName>
    </recommendedName>
</protein>
<evidence type="ECO:0000256" key="3">
    <source>
        <dbReference type="ARBA" id="ARBA00022448"/>
    </source>
</evidence>
<reference evidence="11 13" key="1">
    <citation type="submission" date="2021-02" db="EMBL/GenBank/DDBJ databases">
        <title>Variation within the Batrachochytrium salamandrivorans European outbreak.</title>
        <authorList>
            <person name="Kelly M."/>
            <person name="Pasmans F."/>
            <person name="Shea T.P."/>
            <person name="Munoz J.F."/>
            <person name="Carranza S."/>
            <person name="Cuomo C.A."/>
            <person name="Martel A."/>
        </authorList>
    </citation>
    <scope>NUCLEOTIDE SEQUENCE [LARGE SCALE GENOMIC DNA]</scope>
    <source>
        <strain evidence="11 13">AMFP18/2</strain>
    </source>
</reference>
<evidence type="ECO:0000256" key="1">
    <source>
        <dbReference type="ARBA" id="ARBA00004651"/>
    </source>
</evidence>
<dbReference type="Gene3D" id="1.20.1280.290">
    <property type="match status" value="2"/>
</dbReference>
<dbReference type="PANTHER" id="PTHR10791:SF30">
    <property type="entry name" value="SUGAR TRANSPORTER SWEET1"/>
    <property type="match status" value="1"/>
</dbReference>
<dbReference type="EMBL" id="JAFCIX010000110">
    <property type="protein sequence ID" value="KAH6598357.1"/>
    <property type="molecule type" value="Genomic_DNA"/>
</dbReference>
<feature type="transmembrane region" description="Helical" evidence="10">
    <location>
        <begin position="62"/>
        <end position="83"/>
    </location>
</feature>
<evidence type="ECO:0000256" key="8">
    <source>
        <dbReference type="ARBA" id="ARBA00022989"/>
    </source>
</evidence>
<evidence type="ECO:0000313" key="13">
    <source>
        <dbReference type="Proteomes" id="UP001648503"/>
    </source>
</evidence>
<evidence type="ECO:0000313" key="11">
    <source>
        <dbReference type="EMBL" id="KAH6596957.1"/>
    </source>
</evidence>
<evidence type="ECO:0000256" key="5">
    <source>
        <dbReference type="ARBA" id="ARBA00022597"/>
    </source>
</evidence>
<evidence type="ECO:0000313" key="12">
    <source>
        <dbReference type="EMBL" id="KAH6598357.1"/>
    </source>
</evidence>
<gene>
    <name evidence="12" type="ORF">BASA50_003779</name>
    <name evidence="11" type="ORF">BASA50_004716</name>
</gene>
<keyword evidence="9 10" id="KW-0472">Membrane</keyword>
<dbReference type="InterPro" id="IPR047664">
    <property type="entry name" value="SWEET"/>
</dbReference>
<keyword evidence="7" id="KW-0677">Repeat</keyword>
<name>A0ABQ8FEI7_9FUNG</name>
<keyword evidence="5" id="KW-0762">Sugar transport</keyword>
<keyword evidence="3" id="KW-0813">Transport</keyword>
<feature type="transmembrane region" description="Helical" evidence="10">
    <location>
        <begin position="178"/>
        <end position="200"/>
    </location>
</feature>
<feature type="transmembrane region" description="Helical" evidence="10">
    <location>
        <begin position="6"/>
        <end position="27"/>
    </location>
</feature>
<proteinExistence type="inferred from homology"/>
<accession>A0ABQ8FEI7</accession>
<evidence type="ECO:0000256" key="4">
    <source>
        <dbReference type="ARBA" id="ARBA00022475"/>
    </source>
</evidence>
<evidence type="ECO:0000256" key="9">
    <source>
        <dbReference type="ARBA" id="ARBA00023136"/>
    </source>
</evidence>
<keyword evidence="8 10" id="KW-1133">Transmembrane helix</keyword>
<evidence type="ECO:0000256" key="6">
    <source>
        <dbReference type="ARBA" id="ARBA00022692"/>
    </source>
</evidence>
<feature type="transmembrane region" description="Helical" evidence="10">
    <location>
        <begin position="120"/>
        <end position="139"/>
    </location>
</feature>
<dbReference type="Pfam" id="PF03083">
    <property type="entry name" value="MtN3_slv"/>
    <property type="match status" value="2"/>
</dbReference>
<keyword evidence="13" id="KW-1185">Reference proteome</keyword>
<dbReference type="EMBL" id="JAFCIX010000172">
    <property type="protein sequence ID" value="KAH6596957.1"/>
    <property type="molecule type" value="Genomic_DNA"/>
</dbReference>
<comment type="subcellular location">
    <subcellularLocation>
        <location evidence="1">Cell membrane</location>
        <topology evidence="1">Multi-pass membrane protein</topology>
    </subcellularLocation>
</comment>
<feature type="transmembrane region" description="Helical" evidence="10">
    <location>
        <begin position="151"/>
        <end position="172"/>
    </location>
</feature>
<evidence type="ECO:0000256" key="10">
    <source>
        <dbReference type="SAM" id="Phobius"/>
    </source>
</evidence>
<evidence type="ECO:0000256" key="2">
    <source>
        <dbReference type="ARBA" id="ARBA00007809"/>
    </source>
</evidence>
<comment type="similarity">
    <text evidence="2">Belongs to the SWEET sugar transporter family.</text>
</comment>
<dbReference type="Proteomes" id="UP001648503">
    <property type="component" value="Unassembled WGS sequence"/>
</dbReference>
<evidence type="ECO:0000256" key="7">
    <source>
        <dbReference type="ARBA" id="ARBA00022737"/>
    </source>
</evidence>
<keyword evidence="6 10" id="KW-0812">Transmembrane</keyword>
<sequence length="221" mass="24459">MSPLEVCAVLLTIGMFMTNTSTLLQFVRARSTGHSSTMPFVATLINCALWLRYGILMQMPALILPNTIGVTMAIVSLYTFCVYTDRKSGVHAPIMLAILFLYIVFLYVHYAYSSAIMEQYGFLTAAFSVVMYGAPLFSLAKVIQFKTATGLISFPMTCISMVVCGAWTIVGYKINNPFVIVPNFVGGILCILQMLVFYIYRNGVAYTPHSSSLPMSLLRND</sequence>
<dbReference type="InterPro" id="IPR004316">
    <property type="entry name" value="SWEET_rpt"/>
</dbReference>
<keyword evidence="4" id="KW-1003">Cell membrane</keyword>
<organism evidence="11 13">
    <name type="scientific">Batrachochytrium salamandrivorans</name>
    <dbReference type="NCBI Taxonomy" id="1357716"/>
    <lineage>
        <taxon>Eukaryota</taxon>
        <taxon>Fungi</taxon>
        <taxon>Fungi incertae sedis</taxon>
        <taxon>Chytridiomycota</taxon>
        <taxon>Chytridiomycota incertae sedis</taxon>
        <taxon>Chytridiomycetes</taxon>
        <taxon>Rhizophydiales</taxon>
        <taxon>Rhizophydiales incertae sedis</taxon>
        <taxon>Batrachochytrium</taxon>
    </lineage>
</organism>
<dbReference type="PANTHER" id="PTHR10791">
    <property type="entry name" value="RAG1-ACTIVATING PROTEIN 1"/>
    <property type="match status" value="1"/>
</dbReference>
<feature type="transmembrane region" description="Helical" evidence="10">
    <location>
        <begin position="90"/>
        <end position="108"/>
    </location>
</feature>
<comment type="caution">
    <text evidence="11">The sequence shown here is derived from an EMBL/GenBank/DDBJ whole genome shotgun (WGS) entry which is preliminary data.</text>
</comment>
<evidence type="ECO:0008006" key="14">
    <source>
        <dbReference type="Google" id="ProtNLM"/>
    </source>
</evidence>